<organism evidence="1 2">
    <name type="scientific">Hirsutella minnesotensis 3608</name>
    <dbReference type="NCBI Taxonomy" id="1043627"/>
    <lineage>
        <taxon>Eukaryota</taxon>
        <taxon>Fungi</taxon>
        <taxon>Dikarya</taxon>
        <taxon>Ascomycota</taxon>
        <taxon>Pezizomycotina</taxon>
        <taxon>Sordariomycetes</taxon>
        <taxon>Hypocreomycetidae</taxon>
        <taxon>Hypocreales</taxon>
        <taxon>Ophiocordycipitaceae</taxon>
        <taxon>Hirsutella</taxon>
    </lineage>
</organism>
<proteinExistence type="predicted"/>
<accession>A0A0F8A3Q7</accession>
<protein>
    <submittedName>
        <fullName evidence="1">Uncharacterized protein</fullName>
    </submittedName>
</protein>
<gene>
    <name evidence="1" type="ORF">HIM_08391</name>
</gene>
<dbReference type="Proteomes" id="UP000054481">
    <property type="component" value="Unassembled WGS sequence"/>
</dbReference>
<dbReference type="AlphaFoldDB" id="A0A0F8A3Q7"/>
<reference evidence="1 2" key="1">
    <citation type="journal article" date="2014" name="Genome Biol. Evol.">
        <title>Comparative genomics and transcriptomics analyses reveal divergent lifestyle features of nematode endoparasitic fungus Hirsutella minnesotensis.</title>
        <authorList>
            <person name="Lai Y."/>
            <person name="Liu K."/>
            <person name="Zhang X."/>
            <person name="Zhang X."/>
            <person name="Li K."/>
            <person name="Wang N."/>
            <person name="Shu C."/>
            <person name="Wu Y."/>
            <person name="Wang C."/>
            <person name="Bushley K.E."/>
            <person name="Xiang M."/>
            <person name="Liu X."/>
        </authorList>
    </citation>
    <scope>NUCLEOTIDE SEQUENCE [LARGE SCALE GENOMIC DNA]</scope>
    <source>
        <strain evidence="1 2">3608</strain>
    </source>
</reference>
<dbReference type="EMBL" id="KQ030550">
    <property type="protein sequence ID" value="KJZ72249.1"/>
    <property type="molecule type" value="Genomic_DNA"/>
</dbReference>
<sequence>MSWNYLAATKYDFNPSIQVELRRRNRIKWAVTKRLKQSFLPQMSEELCQMVAGYILCEMAAIALHERAKDVQPATCTIDLTQDVYATYIDIEGILYLQSLRNTPLQDKGSSRCIYDAQQARAIRTIYIEYDHLGIRGIYFDAPNREGLSSRDCCGVWWTAVARESRLLRITTKSDGMKLRRLVDTIDSMAASSPPLPVYGWPTPQLVCKVIDLDTCEIAKNSSGSLRMSSLDCNAQLTTGYSVAISGFRISKICAHRWDTSASLHNDLDSSSNCTLWMYMPIDENEFLSQIWAIRHPECGLAGLMFRTNLDRKVLFGRYIVHPKFRIQSHLIYSTTNSPSRIYFNEWDPFDDEKCIKYIGIKSDAAETDRATNQRLKMSESLCPLPLTPTSKPPYTQYNEPWHYTNCVLENVAEIACCVDGTVAHRPIIGMMVYYDDGHRACIGQYRLDWVLDKSPVDRSMLLRLGLAKTRKNLPYVATITLGNPITPVSKSLSWMDVPWHGKLEWWFSQRQCRLCHCD</sequence>
<keyword evidence="2" id="KW-1185">Reference proteome</keyword>
<dbReference type="OrthoDB" id="4921852at2759"/>
<evidence type="ECO:0000313" key="2">
    <source>
        <dbReference type="Proteomes" id="UP000054481"/>
    </source>
</evidence>
<name>A0A0F8A3Q7_9HYPO</name>
<evidence type="ECO:0000313" key="1">
    <source>
        <dbReference type="EMBL" id="KJZ72249.1"/>
    </source>
</evidence>